<evidence type="ECO:0000256" key="4">
    <source>
        <dbReference type="HAMAP-Rule" id="MF_00724"/>
    </source>
</evidence>
<evidence type="ECO:0000256" key="2">
    <source>
        <dbReference type="ARBA" id="ARBA00009272"/>
    </source>
</evidence>
<dbReference type="GO" id="GO:0005198">
    <property type="term" value="F:structural molecule activity"/>
    <property type="evidence" value="ECO:0007669"/>
    <property type="project" value="UniProtKB-UniRule"/>
</dbReference>
<evidence type="ECO:0000256" key="1">
    <source>
        <dbReference type="ARBA" id="ARBA00004117"/>
    </source>
</evidence>
<accession>A0A2D2DH76</accession>
<protein>
    <recommendedName>
        <fullName evidence="4 5">Flagellar hook-basal body complex protein FliE</fullName>
    </recommendedName>
</protein>
<dbReference type="RefSeq" id="WP_099874304.1">
    <property type="nucleotide sequence ID" value="NZ_CP024608.1"/>
</dbReference>
<evidence type="ECO:0000256" key="3">
    <source>
        <dbReference type="ARBA" id="ARBA00023143"/>
    </source>
</evidence>
<keyword evidence="6" id="KW-0966">Cell projection</keyword>
<dbReference type="NCBIfam" id="TIGR00205">
    <property type="entry name" value="fliE"/>
    <property type="match status" value="1"/>
</dbReference>
<reference evidence="6" key="1">
    <citation type="submission" date="2017-10" db="EMBL/GenBank/DDBJ databases">
        <title>Massilia psychrophilum sp. nov., a novel purple-pigmented bacterium isolated from Tianshan glacier, Xinjiang Municipality, China.</title>
        <authorList>
            <person name="Wang H."/>
        </authorList>
    </citation>
    <scope>NUCLEOTIDE SEQUENCE [LARGE SCALE GENOMIC DNA]</scope>
    <source>
        <strain evidence="6">B2</strain>
    </source>
</reference>
<keyword evidence="7" id="KW-1185">Reference proteome</keyword>
<comment type="subcellular location">
    <subcellularLocation>
        <location evidence="1 4">Bacterial flagellum basal body</location>
    </subcellularLocation>
</comment>
<dbReference type="HAMAP" id="MF_00724">
    <property type="entry name" value="FliE"/>
    <property type="match status" value="1"/>
</dbReference>
<dbReference type="Pfam" id="PF02049">
    <property type="entry name" value="FliE"/>
    <property type="match status" value="1"/>
</dbReference>
<dbReference type="GO" id="GO:0003774">
    <property type="term" value="F:cytoskeletal motor activity"/>
    <property type="evidence" value="ECO:0007669"/>
    <property type="project" value="InterPro"/>
</dbReference>
<dbReference type="OrthoDB" id="8909229at2"/>
<dbReference type="GO" id="GO:0009425">
    <property type="term" value="C:bacterial-type flagellum basal body"/>
    <property type="evidence" value="ECO:0007669"/>
    <property type="project" value="UniProtKB-SubCell"/>
</dbReference>
<name>A0A2D2DH76_9BURK</name>
<proteinExistence type="inferred from homology"/>
<dbReference type="PANTHER" id="PTHR34653">
    <property type="match status" value="1"/>
</dbReference>
<sequence>MSIDAIAAVGAAVPAETFLPASAPAAPAAGFANWFAQEVGAVNTSLVNVDQEVRKLAVGETQSLHEVMIHMEEAKLSFQLLAQVRTKLLEAYQEVMRMQV</sequence>
<dbReference type="PRINTS" id="PR01006">
    <property type="entry name" value="FLGHOOKFLIE"/>
</dbReference>
<dbReference type="PANTHER" id="PTHR34653:SF1">
    <property type="entry name" value="FLAGELLAR HOOK-BASAL BODY COMPLEX PROTEIN FLIE"/>
    <property type="match status" value="1"/>
</dbReference>
<evidence type="ECO:0000313" key="7">
    <source>
        <dbReference type="Proteomes" id="UP000229897"/>
    </source>
</evidence>
<dbReference type="EMBL" id="CP024608">
    <property type="protein sequence ID" value="ATQ74319.1"/>
    <property type="molecule type" value="Genomic_DNA"/>
</dbReference>
<dbReference type="Proteomes" id="UP000229897">
    <property type="component" value="Chromosome"/>
</dbReference>
<gene>
    <name evidence="4 6" type="primary">fliE</name>
    <name evidence="6" type="ORF">CR152_07210</name>
</gene>
<dbReference type="GO" id="GO:0071973">
    <property type="term" value="P:bacterial-type flagellum-dependent cell motility"/>
    <property type="evidence" value="ECO:0007669"/>
    <property type="project" value="InterPro"/>
</dbReference>
<comment type="similarity">
    <text evidence="2 4">Belongs to the FliE family.</text>
</comment>
<dbReference type="AlphaFoldDB" id="A0A2D2DH76"/>
<dbReference type="InterPro" id="IPR001624">
    <property type="entry name" value="FliE"/>
</dbReference>
<keyword evidence="6" id="KW-0969">Cilium</keyword>
<evidence type="ECO:0000313" key="6">
    <source>
        <dbReference type="EMBL" id="ATQ74319.1"/>
    </source>
</evidence>
<keyword evidence="6" id="KW-0282">Flagellum</keyword>
<organism evidence="6 7">
    <name type="scientific">Massilia violaceinigra</name>
    <dbReference type="NCBI Taxonomy" id="2045208"/>
    <lineage>
        <taxon>Bacteria</taxon>
        <taxon>Pseudomonadati</taxon>
        <taxon>Pseudomonadota</taxon>
        <taxon>Betaproteobacteria</taxon>
        <taxon>Burkholderiales</taxon>
        <taxon>Oxalobacteraceae</taxon>
        <taxon>Telluria group</taxon>
        <taxon>Massilia</taxon>
    </lineage>
</organism>
<keyword evidence="3 4" id="KW-0975">Bacterial flagellum</keyword>
<dbReference type="KEGG" id="mass:CR152_07210"/>
<evidence type="ECO:0000256" key="5">
    <source>
        <dbReference type="NCBIfam" id="TIGR00205"/>
    </source>
</evidence>